<keyword evidence="1" id="KW-0732">Signal</keyword>
<keyword evidence="3" id="KW-1185">Reference proteome</keyword>
<dbReference type="OrthoDB" id="979407at2"/>
<proteinExistence type="predicted"/>
<organism evidence="2 3">
    <name type="scientific">Dyadobacter psychrotolerans</name>
    <dbReference type="NCBI Taxonomy" id="2541721"/>
    <lineage>
        <taxon>Bacteria</taxon>
        <taxon>Pseudomonadati</taxon>
        <taxon>Bacteroidota</taxon>
        <taxon>Cytophagia</taxon>
        <taxon>Cytophagales</taxon>
        <taxon>Spirosomataceae</taxon>
        <taxon>Dyadobacter</taxon>
    </lineage>
</organism>
<evidence type="ECO:0000256" key="1">
    <source>
        <dbReference type="SAM" id="SignalP"/>
    </source>
</evidence>
<sequence length="315" mass="35883">MRKYFSFTFLLVCFICNNSFSQDLIVTNVGDSISCKIVKQTETSIHYSYIKYNLNTVREITREKIKSVVPGYFLATASLKVLAGDPEFEPLITDSLTTENTVEILIKASDPETSLAPDSLNSIQHRWQFGINGGYSYRLFRSKIGATPYELRYTDEIKSGYSVGAEMFYFPWNQVGFGVKYDIYKSKAERDIRTRDDIAIQFFGASVAYRMNIVDNKTILQTAFWAGYQPYKNAARHIGQDYKLDAQTMGWGVSLGVDRRISKSIALSLAGSCFISSAYKLQRDYKGRTETVNLARENFEDLSRAQITFGIKFLR</sequence>
<reference evidence="2 3" key="1">
    <citation type="submission" date="2019-03" db="EMBL/GenBank/DDBJ databases">
        <title>Dyadobacter AR-3-6 sp. nov., isolated from arctic soil.</title>
        <authorList>
            <person name="Chaudhary D.K."/>
        </authorList>
    </citation>
    <scope>NUCLEOTIDE SEQUENCE [LARGE SCALE GENOMIC DNA]</scope>
    <source>
        <strain evidence="2 3">AR-3-6</strain>
    </source>
</reference>
<accession>A0A4R5DPZ9</accession>
<dbReference type="EMBL" id="SMFL01000003">
    <property type="protein sequence ID" value="TDE16416.1"/>
    <property type="molecule type" value="Genomic_DNA"/>
</dbReference>
<dbReference type="AlphaFoldDB" id="A0A4R5DPZ9"/>
<gene>
    <name evidence="2" type="ORF">E0F88_09245</name>
</gene>
<comment type="caution">
    <text evidence="2">The sequence shown here is derived from an EMBL/GenBank/DDBJ whole genome shotgun (WGS) entry which is preliminary data.</text>
</comment>
<dbReference type="RefSeq" id="WP_131957950.1">
    <property type="nucleotide sequence ID" value="NZ_SMFL01000003.1"/>
</dbReference>
<feature type="chain" id="PRO_5020503411" description="Outer membrane protein beta-barrel domain-containing protein" evidence="1">
    <location>
        <begin position="22"/>
        <end position="315"/>
    </location>
</feature>
<evidence type="ECO:0008006" key="4">
    <source>
        <dbReference type="Google" id="ProtNLM"/>
    </source>
</evidence>
<dbReference type="Proteomes" id="UP000294850">
    <property type="component" value="Unassembled WGS sequence"/>
</dbReference>
<protein>
    <recommendedName>
        <fullName evidence="4">Outer membrane protein beta-barrel domain-containing protein</fullName>
    </recommendedName>
</protein>
<feature type="signal peptide" evidence="1">
    <location>
        <begin position="1"/>
        <end position="21"/>
    </location>
</feature>
<evidence type="ECO:0000313" key="3">
    <source>
        <dbReference type="Proteomes" id="UP000294850"/>
    </source>
</evidence>
<evidence type="ECO:0000313" key="2">
    <source>
        <dbReference type="EMBL" id="TDE16416.1"/>
    </source>
</evidence>
<name>A0A4R5DPZ9_9BACT</name>